<comment type="caution">
    <text evidence="2">The sequence shown here is derived from an EMBL/GenBank/DDBJ whole genome shotgun (WGS) entry which is preliminary data.</text>
</comment>
<gene>
    <name evidence="2" type="ORF">DEM34_12480</name>
</gene>
<dbReference type="InterPro" id="IPR008136">
    <property type="entry name" value="CinA_C"/>
</dbReference>
<feature type="domain" description="CinA C-terminal" evidence="1">
    <location>
        <begin position="11"/>
        <end position="161"/>
    </location>
</feature>
<organism evidence="2 3">
    <name type="scientific">Sediminicurvatus halobius</name>
    <dbReference type="NCBI Taxonomy" id="2182432"/>
    <lineage>
        <taxon>Bacteria</taxon>
        <taxon>Pseudomonadati</taxon>
        <taxon>Pseudomonadota</taxon>
        <taxon>Gammaproteobacteria</taxon>
        <taxon>Chromatiales</taxon>
        <taxon>Ectothiorhodospiraceae</taxon>
        <taxon>Sediminicurvatus</taxon>
    </lineage>
</organism>
<evidence type="ECO:0000313" key="2">
    <source>
        <dbReference type="EMBL" id="PWG62431.1"/>
    </source>
</evidence>
<dbReference type="InterPro" id="IPR036653">
    <property type="entry name" value="CinA-like_C"/>
</dbReference>
<dbReference type="RefSeq" id="WP_109679147.1">
    <property type="nucleotide sequence ID" value="NZ_CP086615.1"/>
</dbReference>
<reference evidence="2 3" key="1">
    <citation type="submission" date="2018-05" db="EMBL/GenBank/DDBJ databases">
        <title>Spiribacter halobius sp. nov., a moderately halophilic bacterium isolated from marine solar saltern.</title>
        <authorList>
            <person name="Zheng W.-S."/>
            <person name="Lu D.-C."/>
            <person name="Du Z.-J."/>
        </authorList>
    </citation>
    <scope>NUCLEOTIDE SEQUENCE [LARGE SCALE GENOMIC DNA]</scope>
    <source>
        <strain evidence="2 3">E85</strain>
    </source>
</reference>
<evidence type="ECO:0000313" key="3">
    <source>
        <dbReference type="Proteomes" id="UP000245474"/>
    </source>
</evidence>
<dbReference type="AlphaFoldDB" id="A0A2U2MZL4"/>
<evidence type="ECO:0000259" key="1">
    <source>
        <dbReference type="Pfam" id="PF02464"/>
    </source>
</evidence>
<keyword evidence="3" id="KW-1185">Reference proteome</keyword>
<name>A0A2U2MZL4_9GAMM</name>
<dbReference type="OrthoDB" id="9801454at2"/>
<proteinExistence type="predicted"/>
<dbReference type="Gene3D" id="3.90.950.20">
    <property type="entry name" value="CinA-like"/>
    <property type="match status" value="1"/>
</dbReference>
<dbReference type="EMBL" id="QFFI01000019">
    <property type="protein sequence ID" value="PWG62431.1"/>
    <property type="molecule type" value="Genomic_DNA"/>
</dbReference>
<sequence length="164" mass="16941">MTADDEGLVVLARDAGQRLRMAGLRLVTAESCTGGWIAKTVTDVPGSSRWFEHGLVTYSNEAKTRLLGVEPALLSEHGAVSDAVARAMARGAVAGAADTVAVAVTGVAGPEGGTPDKPVGLVWLAWADGAGRVASYCGRFEGDRMAVRRQSVVAALQGLCTFLD</sequence>
<dbReference type="Pfam" id="PF02464">
    <property type="entry name" value="CinA"/>
    <property type="match status" value="1"/>
</dbReference>
<protein>
    <submittedName>
        <fullName evidence="2">Damage-inducible protein CinA</fullName>
    </submittedName>
</protein>
<accession>A0A2U2MZL4</accession>
<dbReference type="NCBIfam" id="TIGR00199">
    <property type="entry name" value="PncC_domain"/>
    <property type="match status" value="1"/>
</dbReference>
<dbReference type="SUPFAM" id="SSF142433">
    <property type="entry name" value="CinA-like"/>
    <property type="match status" value="1"/>
</dbReference>
<dbReference type="Proteomes" id="UP000245474">
    <property type="component" value="Unassembled WGS sequence"/>
</dbReference>